<gene>
    <name evidence="2" type="ORF">CRENBAI_000191</name>
</gene>
<feature type="transmembrane region" description="Helical" evidence="1">
    <location>
        <begin position="21"/>
        <end position="47"/>
    </location>
</feature>
<evidence type="ECO:0000313" key="3">
    <source>
        <dbReference type="Proteomes" id="UP001311232"/>
    </source>
</evidence>
<organism evidence="2 3">
    <name type="scientific">Crenichthys baileyi</name>
    <name type="common">White River springfish</name>
    <dbReference type="NCBI Taxonomy" id="28760"/>
    <lineage>
        <taxon>Eukaryota</taxon>
        <taxon>Metazoa</taxon>
        <taxon>Chordata</taxon>
        <taxon>Craniata</taxon>
        <taxon>Vertebrata</taxon>
        <taxon>Euteleostomi</taxon>
        <taxon>Actinopterygii</taxon>
        <taxon>Neopterygii</taxon>
        <taxon>Teleostei</taxon>
        <taxon>Neoteleostei</taxon>
        <taxon>Acanthomorphata</taxon>
        <taxon>Ovalentaria</taxon>
        <taxon>Atherinomorphae</taxon>
        <taxon>Cyprinodontiformes</taxon>
        <taxon>Goodeidae</taxon>
        <taxon>Crenichthys</taxon>
    </lineage>
</organism>
<dbReference type="AlphaFoldDB" id="A0AAV9SRG8"/>
<keyword evidence="1" id="KW-1133">Transmembrane helix</keyword>
<dbReference type="EMBL" id="JAHHUM010000010">
    <property type="protein sequence ID" value="KAK5623906.1"/>
    <property type="molecule type" value="Genomic_DNA"/>
</dbReference>
<protein>
    <submittedName>
        <fullName evidence="2">Uncharacterized protein</fullName>
    </submittedName>
</protein>
<keyword evidence="1" id="KW-0812">Transmembrane</keyword>
<dbReference type="Proteomes" id="UP001311232">
    <property type="component" value="Unassembled WGS sequence"/>
</dbReference>
<feature type="transmembrane region" description="Helical" evidence="1">
    <location>
        <begin position="67"/>
        <end position="88"/>
    </location>
</feature>
<reference evidence="2 3" key="1">
    <citation type="submission" date="2021-06" db="EMBL/GenBank/DDBJ databases">
        <authorList>
            <person name="Palmer J.M."/>
        </authorList>
    </citation>
    <scope>NUCLEOTIDE SEQUENCE [LARGE SCALE GENOMIC DNA]</scope>
    <source>
        <strain evidence="2 3">MEX-2019</strain>
        <tissue evidence="2">Muscle</tissue>
    </source>
</reference>
<sequence length="118" mass="13374">MLITINTKRRHRILLPFVHPSTFCQICPIVCFVPSAHQFLSFFSGYTMDSWQKWRIVCLSILSVEDVYIIGSLITEFLLFGVGGYLAYREIQNTSAAALAFVRLPGMYDGTCRAINSD</sequence>
<comment type="caution">
    <text evidence="2">The sequence shown here is derived from an EMBL/GenBank/DDBJ whole genome shotgun (WGS) entry which is preliminary data.</text>
</comment>
<evidence type="ECO:0000313" key="2">
    <source>
        <dbReference type="EMBL" id="KAK5623906.1"/>
    </source>
</evidence>
<keyword evidence="3" id="KW-1185">Reference proteome</keyword>
<proteinExistence type="predicted"/>
<accession>A0AAV9SRG8</accession>
<name>A0AAV9SRG8_9TELE</name>
<keyword evidence="1" id="KW-0472">Membrane</keyword>
<evidence type="ECO:0000256" key="1">
    <source>
        <dbReference type="SAM" id="Phobius"/>
    </source>
</evidence>